<organism evidence="2 3">
    <name type="scientific">Colletotrichum zoysiae</name>
    <dbReference type="NCBI Taxonomy" id="1216348"/>
    <lineage>
        <taxon>Eukaryota</taxon>
        <taxon>Fungi</taxon>
        <taxon>Dikarya</taxon>
        <taxon>Ascomycota</taxon>
        <taxon>Pezizomycotina</taxon>
        <taxon>Sordariomycetes</taxon>
        <taxon>Hypocreomycetidae</taxon>
        <taxon>Glomerellales</taxon>
        <taxon>Glomerellaceae</taxon>
        <taxon>Colletotrichum</taxon>
        <taxon>Colletotrichum graminicola species complex</taxon>
    </lineage>
</organism>
<proteinExistence type="predicted"/>
<dbReference type="AlphaFoldDB" id="A0AAD9HMV5"/>
<sequence length="377" mass="44898">MSRNKEFPAWYYRVKRLYDRSEDAVIKPHYFDKDISDLESESGSDDAAQNDGAPECNRGDDGDCQCQPGEDMSDYADCADYESERSFDGSEASFYYELKEAREERKRELRHMAKERQEAMERDGREEEKVRLAYEALGRAEEEGEALYMGSLAGKYFRLHSVDYIKHCSPLLFLSKRVEFTRPESESPGRRAAPGDRRVVEGHIRLAGSTNCFTVPFRSPARPSRRKRVIKSSDGGHDLVFQFIGDEHLILRLSRELLFEGRGGPVPASVPETFVFMGVLADRDKEWELWNKRDREDEEKREREKREALEREQRMWREWEERVRRDREKLEREKRERLEREERERRERAEREPSPRETWFELNHPMGAFYEENRYYS</sequence>
<dbReference type="EMBL" id="MU842843">
    <property type="protein sequence ID" value="KAK2031202.1"/>
    <property type="molecule type" value="Genomic_DNA"/>
</dbReference>
<dbReference type="Proteomes" id="UP001232148">
    <property type="component" value="Unassembled WGS sequence"/>
</dbReference>
<comment type="caution">
    <text evidence="2">The sequence shown here is derived from an EMBL/GenBank/DDBJ whole genome shotgun (WGS) entry which is preliminary data.</text>
</comment>
<evidence type="ECO:0000313" key="2">
    <source>
        <dbReference type="EMBL" id="KAK2031202.1"/>
    </source>
</evidence>
<reference evidence="2" key="1">
    <citation type="submission" date="2021-06" db="EMBL/GenBank/DDBJ databases">
        <title>Comparative genomics, transcriptomics and evolutionary studies reveal genomic signatures of adaptation to plant cell wall in hemibiotrophic fungi.</title>
        <authorList>
            <consortium name="DOE Joint Genome Institute"/>
            <person name="Baroncelli R."/>
            <person name="Diaz J.F."/>
            <person name="Benocci T."/>
            <person name="Peng M."/>
            <person name="Battaglia E."/>
            <person name="Haridas S."/>
            <person name="Andreopoulos W."/>
            <person name="Labutti K."/>
            <person name="Pangilinan J."/>
            <person name="Floch G.L."/>
            <person name="Makela M.R."/>
            <person name="Henrissat B."/>
            <person name="Grigoriev I.V."/>
            <person name="Crouch J.A."/>
            <person name="De Vries R.P."/>
            <person name="Sukno S.A."/>
            <person name="Thon M.R."/>
        </authorList>
    </citation>
    <scope>NUCLEOTIDE SEQUENCE</scope>
    <source>
        <strain evidence="2">MAFF235873</strain>
    </source>
</reference>
<feature type="region of interest" description="Disordered" evidence="1">
    <location>
        <begin position="322"/>
        <end position="363"/>
    </location>
</feature>
<gene>
    <name evidence="2" type="ORF">LX32DRAFT_691912</name>
</gene>
<evidence type="ECO:0000256" key="1">
    <source>
        <dbReference type="SAM" id="MobiDB-lite"/>
    </source>
</evidence>
<feature type="compositionally biased region" description="Basic and acidic residues" evidence="1">
    <location>
        <begin position="322"/>
        <end position="359"/>
    </location>
</feature>
<accession>A0AAD9HMV5</accession>
<evidence type="ECO:0000313" key="3">
    <source>
        <dbReference type="Proteomes" id="UP001232148"/>
    </source>
</evidence>
<feature type="region of interest" description="Disordered" evidence="1">
    <location>
        <begin position="31"/>
        <end position="69"/>
    </location>
</feature>
<name>A0AAD9HMV5_9PEZI</name>
<keyword evidence="3" id="KW-1185">Reference proteome</keyword>
<protein>
    <submittedName>
        <fullName evidence="2">Uncharacterized protein</fullName>
    </submittedName>
</protein>